<reference evidence="7 8" key="1">
    <citation type="journal article" date="2015" name="Nature">
        <title>rRNA introns, odd ribosomes, and small enigmatic genomes across a large radiation of phyla.</title>
        <authorList>
            <person name="Brown C.T."/>
            <person name="Hug L.A."/>
            <person name="Thomas B.C."/>
            <person name="Sharon I."/>
            <person name="Castelle C.J."/>
            <person name="Singh A."/>
            <person name="Wilkins M.J."/>
            <person name="Williams K.H."/>
            <person name="Banfield J.F."/>
        </authorList>
    </citation>
    <scope>NUCLEOTIDE SEQUENCE [LARGE SCALE GENOMIC DNA]</scope>
</reference>
<gene>
    <name evidence="7" type="ORF">UX33_C0008G0031</name>
</gene>
<dbReference type="Proteomes" id="UP000034569">
    <property type="component" value="Unassembled WGS sequence"/>
</dbReference>
<organism evidence="7 8">
    <name type="scientific">Candidatus Azambacteria bacterium GW2011_GWC1_46_13</name>
    <dbReference type="NCBI Taxonomy" id="1618619"/>
    <lineage>
        <taxon>Bacteria</taxon>
        <taxon>Candidatus Azamiibacteriota</taxon>
    </lineage>
</organism>
<feature type="transmembrane region" description="Helical" evidence="5">
    <location>
        <begin position="434"/>
        <end position="452"/>
    </location>
</feature>
<dbReference type="PANTHER" id="PTHR37422">
    <property type="entry name" value="TEICHURONIC ACID BIOSYNTHESIS PROTEIN TUAE"/>
    <property type="match status" value="1"/>
</dbReference>
<feature type="transmembrane region" description="Helical" evidence="5">
    <location>
        <begin position="226"/>
        <end position="244"/>
    </location>
</feature>
<keyword evidence="4 5" id="KW-0472">Membrane</keyword>
<evidence type="ECO:0000256" key="5">
    <source>
        <dbReference type="SAM" id="Phobius"/>
    </source>
</evidence>
<feature type="transmembrane region" description="Helical" evidence="5">
    <location>
        <begin position="105"/>
        <end position="122"/>
    </location>
</feature>
<evidence type="ECO:0000259" key="6">
    <source>
        <dbReference type="Pfam" id="PF04932"/>
    </source>
</evidence>
<accession>A0A0G1RP42</accession>
<dbReference type="PANTHER" id="PTHR37422:SF13">
    <property type="entry name" value="LIPOPOLYSACCHARIDE BIOSYNTHESIS PROTEIN PA4999-RELATED"/>
    <property type="match status" value="1"/>
</dbReference>
<keyword evidence="2 5" id="KW-0812">Transmembrane</keyword>
<evidence type="ECO:0000256" key="2">
    <source>
        <dbReference type="ARBA" id="ARBA00022692"/>
    </source>
</evidence>
<evidence type="ECO:0000313" key="7">
    <source>
        <dbReference type="EMBL" id="KKU22655.1"/>
    </source>
</evidence>
<feature type="transmembrane region" description="Helical" evidence="5">
    <location>
        <begin position="7"/>
        <end position="25"/>
    </location>
</feature>
<feature type="transmembrane region" description="Helical" evidence="5">
    <location>
        <begin position="134"/>
        <end position="153"/>
    </location>
</feature>
<evidence type="ECO:0000256" key="1">
    <source>
        <dbReference type="ARBA" id="ARBA00004141"/>
    </source>
</evidence>
<feature type="transmembrane region" description="Helical" evidence="5">
    <location>
        <begin position="404"/>
        <end position="422"/>
    </location>
</feature>
<feature type="transmembrane region" description="Helical" evidence="5">
    <location>
        <begin position="281"/>
        <end position="298"/>
    </location>
</feature>
<comment type="subcellular location">
    <subcellularLocation>
        <location evidence="1">Membrane</location>
        <topology evidence="1">Multi-pass membrane protein</topology>
    </subcellularLocation>
</comment>
<dbReference type="InterPro" id="IPR051533">
    <property type="entry name" value="WaaL-like"/>
</dbReference>
<dbReference type="InterPro" id="IPR007016">
    <property type="entry name" value="O-antigen_ligase-rel_domated"/>
</dbReference>
<proteinExistence type="predicted"/>
<feature type="domain" description="O-antigen ligase-related" evidence="6">
    <location>
        <begin position="233"/>
        <end position="384"/>
    </location>
</feature>
<evidence type="ECO:0000256" key="4">
    <source>
        <dbReference type="ARBA" id="ARBA00023136"/>
    </source>
</evidence>
<dbReference type="EMBL" id="LCLU01000008">
    <property type="protein sequence ID" value="KKU22655.1"/>
    <property type="molecule type" value="Genomic_DNA"/>
</dbReference>
<evidence type="ECO:0000256" key="3">
    <source>
        <dbReference type="ARBA" id="ARBA00022989"/>
    </source>
</evidence>
<dbReference type="GO" id="GO:0016020">
    <property type="term" value="C:membrane"/>
    <property type="evidence" value="ECO:0007669"/>
    <property type="project" value="UniProtKB-SubCell"/>
</dbReference>
<comment type="caution">
    <text evidence="7">The sequence shown here is derived from an EMBL/GenBank/DDBJ whole genome shotgun (WGS) entry which is preliminary data.</text>
</comment>
<feature type="transmembrane region" description="Helical" evidence="5">
    <location>
        <begin position="198"/>
        <end position="214"/>
    </location>
</feature>
<protein>
    <recommendedName>
        <fullName evidence="6">O-antigen ligase-related domain-containing protein</fullName>
    </recommendedName>
</protein>
<dbReference type="Pfam" id="PF04932">
    <property type="entry name" value="Wzy_C"/>
    <property type="match status" value="1"/>
</dbReference>
<feature type="transmembrane region" description="Helical" evidence="5">
    <location>
        <begin position="83"/>
        <end position="99"/>
    </location>
</feature>
<feature type="transmembrane region" description="Helical" evidence="5">
    <location>
        <begin position="367"/>
        <end position="392"/>
    </location>
</feature>
<feature type="transmembrane region" description="Helical" evidence="5">
    <location>
        <begin position="45"/>
        <end position="63"/>
    </location>
</feature>
<sequence length="460" mass="52711">MLSLEKYLFYLLVFSLPFQTRLILFQWGSSSSFGTSGGFNEYQAAFFYFTDFLIALIFISCLWRAIRTGSFGWRSIFASHSDFLLAAFVIIAGVSLYWANNFGLGIYQFLKLVEFVWLFFYVKNNFAVLNLSHALWFLFSSAVFQALLADWQWHNQSSIGLKLLGESVLDPNLAGVAKLDIPNAKLIRPYGTFPHPNILAAFLSAAIFIFYWFYLSNKKPYGRIQISEWLKFLAFFILLLGLFLTFSRLIIITFILAGVIFFWLSKRLGKDDLIFKQRRQVLLYLSAIFTFIFLFLMRPEMFGRFGQLSLAEQSVSLRWLYNEIAALMIANNPLTGVGFGNFTNRMAEFLPYGTSLESWAIQPVHNIYLLIAAETGVIGLFFFLWFLISIVIKTIGSLRLNFTLERLTLLLITLAFLFIGLFDHFFLTLQQGRLMLWIILALLTAASAHSTTDSTQASEA</sequence>
<keyword evidence="3 5" id="KW-1133">Transmembrane helix</keyword>
<dbReference type="AlphaFoldDB" id="A0A0G1RP42"/>
<name>A0A0G1RP42_9BACT</name>
<evidence type="ECO:0000313" key="8">
    <source>
        <dbReference type="Proteomes" id="UP000034569"/>
    </source>
</evidence>